<accession>A0ACC0ADX7</accession>
<dbReference type="Proteomes" id="UP001060085">
    <property type="component" value="Linkage Group LG06"/>
</dbReference>
<evidence type="ECO:0000313" key="1">
    <source>
        <dbReference type="EMBL" id="KAI5658834.1"/>
    </source>
</evidence>
<sequence>MDPNFRRARMTMRVPSFYEEYQMFNTLYNMNNDDKMCYLWTIRPDISKEGIHVLVEFESIQSQTFSEVQHTHVSTDEDHPNVRQHVMAITYIVFDELYPDVEEDD</sequence>
<comment type="caution">
    <text evidence="1">The sequence shown here is derived from an EMBL/GenBank/DDBJ whole genome shotgun (WGS) entry which is preliminary data.</text>
</comment>
<organism evidence="1 2">
    <name type="scientific">Catharanthus roseus</name>
    <name type="common">Madagascar periwinkle</name>
    <name type="synonym">Vinca rosea</name>
    <dbReference type="NCBI Taxonomy" id="4058"/>
    <lineage>
        <taxon>Eukaryota</taxon>
        <taxon>Viridiplantae</taxon>
        <taxon>Streptophyta</taxon>
        <taxon>Embryophyta</taxon>
        <taxon>Tracheophyta</taxon>
        <taxon>Spermatophyta</taxon>
        <taxon>Magnoliopsida</taxon>
        <taxon>eudicotyledons</taxon>
        <taxon>Gunneridae</taxon>
        <taxon>Pentapetalae</taxon>
        <taxon>asterids</taxon>
        <taxon>lamiids</taxon>
        <taxon>Gentianales</taxon>
        <taxon>Apocynaceae</taxon>
        <taxon>Rauvolfioideae</taxon>
        <taxon>Vinceae</taxon>
        <taxon>Catharanthinae</taxon>
        <taxon>Catharanthus</taxon>
    </lineage>
</organism>
<protein>
    <submittedName>
        <fullName evidence="1">Uncharacterized protein</fullName>
    </submittedName>
</protein>
<keyword evidence="2" id="KW-1185">Reference proteome</keyword>
<dbReference type="EMBL" id="CM044706">
    <property type="protein sequence ID" value="KAI5658834.1"/>
    <property type="molecule type" value="Genomic_DNA"/>
</dbReference>
<proteinExistence type="predicted"/>
<reference evidence="2" key="1">
    <citation type="journal article" date="2023" name="Nat. Plants">
        <title>Single-cell RNA sequencing provides a high-resolution roadmap for understanding the multicellular compartmentation of specialized metabolism.</title>
        <authorList>
            <person name="Sun S."/>
            <person name="Shen X."/>
            <person name="Li Y."/>
            <person name="Li Y."/>
            <person name="Wang S."/>
            <person name="Li R."/>
            <person name="Zhang H."/>
            <person name="Shen G."/>
            <person name="Guo B."/>
            <person name="Wei J."/>
            <person name="Xu J."/>
            <person name="St-Pierre B."/>
            <person name="Chen S."/>
            <person name="Sun C."/>
        </authorList>
    </citation>
    <scope>NUCLEOTIDE SEQUENCE [LARGE SCALE GENOMIC DNA]</scope>
</reference>
<name>A0ACC0ADX7_CATRO</name>
<gene>
    <name evidence="1" type="ORF">M9H77_27627</name>
</gene>
<evidence type="ECO:0000313" key="2">
    <source>
        <dbReference type="Proteomes" id="UP001060085"/>
    </source>
</evidence>